<protein>
    <submittedName>
        <fullName evidence="2">Uncharacterized protein</fullName>
    </submittedName>
</protein>
<name>A0A0E9UVU8_ANGAN</name>
<accession>A0A0E9UVU8</accession>
<dbReference type="AlphaFoldDB" id="A0A0E9UVU8"/>
<proteinExistence type="predicted"/>
<reference evidence="2" key="1">
    <citation type="submission" date="2014-11" db="EMBL/GenBank/DDBJ databases">
        <authorList>
            <person name="Amaro Gonzalez C."/>
        </authorList>
    </citation>
    <scope>NUCLEOTIDE SEQUENCE</scope>
</reference>
<dbReference type="EMBL" id="GBXM01039277">
    <property type="protein sequence ID" value="JAH69300.1"/>
    <property type="molecule type" value="Transcribed_RNA"/>
</dbReference>
<evidence type="ECO:0000313" key="2">
    <source>
        <dbReference type="EMBL" id="JAH69300.1"/>
    </source>
</evidence>
<organism evidence="2">
    <name type="scientific">Anguilla anguilla</name>
    <name type="common">European freshwater eel</name>
    <name type="synonym">Muraena anguilla</name>
    <dbReference type="NCBI Taxonomy" id="7936"/>
    <lineage>
        <taxon>Eukaryota</taxon>
        <taxon>Metazoa</taxon>
        <taxon>Chordata</taxon>
        <taxon>Craniata</taxon>
        <taxon>Vertebrata</taxon>
        <taxon>Euteleostomi</taxon>
        <taxon>Actinopterygii</taxon>
        <taxon>Neopterygii</taxon>
        <taxon>Teleostei</taxon>
        <taxon>Anguilliformes</taxon>
        <taxon>Anguillidae</taxon>
        <taxon>Anguilla</taxon>
    </lineage>
</organism>
<feature type="compositionally biased region" description="Basic residues" evidence="1">
    <location>
        <begin position="12"/>
        <end position="23"/>
    </location>
</feature>
<feature type="region of interest" description="Disordered" evidence="1">
    <location>
        <begin position="1"/>
        <end position="23"/>
    </location>
</feature>
<evidence type="ECO:0000256" key="1">
    <source>
        <dbReference type="SAM" id="MobiDB-lite"/>
    </source>
</evidence>
<sequence>MGQNSRTPAKSGAKRLVVRQRRT</sequence>
<reference evidence="2" key="2">
    <citation type="journal article" date="2015" name="Fish Shellfish Immunol.">
        <title>Early steps in the European eel (Anguilla anguilla)-Vibrio vulnificus interaction in the gills: Role of the RtxA13 toxin.</title>
        <authorList>
            <person name="Callol A."/>
            <person name="Pajuelo D."/>
            <person name="Ebbesson L."/>
            <person name="Teles M."/>
            <person name="MacKenzie S."/>
            <person name="Amaro C."/>
        </authorList>
    </citation>
    <scope>NUCLEOTIDE SEQUENCE</scope>
</reference>